<sequence>MTASHISQKHTNRYKQLHTNSDSQTPKSPTTREPNTTQDTTTHPAVSRTTKHNCTRPYQTTKQSPLKASTHQRTGQPESQIAHHASHTHHNHSIPDRRGSPSPRLGGVAPPSSGQAGPALSTWSDLRGLPSLSSPPPRLWASTVFHTAADTISIRRSALGRSACGGAKTGRQADRRPWSAESSRVRSGRDGFGQCWAHKRCRN</sequence>
<feature type="compositionally biased region" description="Basic and acidic residues" evidence="1">
    <location>
        <begin position="171"/>
        <end position="189"/>
    </location>
</feature>
<gene>
    <name evidence="2" type="ORF">HJG60_011522</name>
</gene>
<dbReference type="Proteomes" id="UP000664940">
    <property type="component" value="Unassembled WGS sequence"/>
</dbReference>
<evidence type="ECO:0000313" key="2">
    <source>
        <dbReference type="EMBL" id="KAF6099790.1"/>
    </source>
</evidence>
<proteinExistence type="predicted"/>
<protein>
    <submittedName>
        <fullName evidence="2">Uncharacterized protein</fullName>
    </submittedName>
</protein>
<name>A0A834DXE7_9CHIR</name>
<reference evidence="2 3" key="1">
    <citation type="journal article" date="2020" name="Nature">
        <title>Six reference-quality genomes reveal evolution of bat adaptations.</title>
        <authorList>
            <person name="Jebb D."/>
            <person name="Huang Z."/>
            <person name="Pippel M."/>
            <person name="Hughes G.M."/>
            <person name="Lavrichenko K."/>
            <person name="Devanna P."/>
            <person name="Winkler S."/>
            <person name="Jermiin L.S."/>
            <person name="Skirmuntt E.C."/>
            <person name="Katzourakis A."/>
            <person name="Burkitt-Gray L."/>
            <person name="Ray D.A."/>
            <person name="Sullivan K.A.M."/>
            <person name="Roscito J.G."/>
            <person name="Kirilenko B.M."/>
            <person name="Davalos L.M."/>
            <person name="Corthals A.P."/>
            <person name="Power M.L."/>
            <person name="Jones G."/>
            <person name="Ransome R.D."/>
            <person name="Dechmann D.K.N."/>
            <person name="Locatelli A.G."/>
            <person name="Puechmaille S.J."/>
            <person name="Fedrigo O."/>
            <person name="Jarvis E.D."/>
            <person name="Hiller M."/>
            <person name="Vernes S.C."/>
            <person name="Myers E.W."/>
            <person name="Teeling E.C."/>
        </authorList>
    </citation>
    <scope>NUCLEOTIDE SEQUENCE [LARGE SCALE GENOMIC DNA]</scope>
    <source>
        <strain evidence="2">Bat1K_MPI-CBG_1</strain>
    </source>
</reference>
<accession>A0A834DXE7</accession>
<feature type="compositionally biased region" description="Polar residues" evidence="1">
    <location>
        <begin position="56"/>
        <end position="79"/>
    </location>
</feature>
<comment type="caution">
    <text evidence="2">The sequence shown here is derived from an EMBL/GenBank/DDBJ whole genome shotgun (WGS) entry which is preliminary data.</text>
</comment>
<feature type="compositionally biased region" description="Polar residues" evidence="1">
    <location>
        <begin position="17"/>
        <end position="48"/>
    </location>
</feature>
<dbReference type="EMBL" id="JABVXQ010000007">
    <property type="protein sequence ID" value="KAF6099790.1"/>
    <property type="molecule type" value="Genomic_DNA"/>
</dbReference>
<dbReference type="AlphaFoldDB" id="A0A834DXE7"/>
<feature type="region of interest" description="Disordered" evidence="1">
    <location>
        <begin position="163"/>
        <end position="189"/>
    </location>
</feature>
<organism evidence="2 3">
    <name type="scientific">Phyllostomus discolor</name>
    <name type="common">pale spear-nosed bat</name>
    <dbReference type="NCBI Taxonomy" id="89673"/>
    <lineage>
        <taxon>Eukaryota</taxon>
        <taxon>Metazoa</taxon>
        <taxon>Chordata</taxon>
        <taxon>Craniata</taxon>
        <taxon>Vertebrata</taxon>
        <taxon>Euteleostomi</taxon>
        <taxon>Mammalia</taxon>
        <taxon>Eutheria</taxon>
        <taxon>Laurasiatheria</taxon>
        <taxon>Chiroptera</taxon>
        <taxon>Yangochiroptera</taxon>
        <taxon>Phyllostomidae</taxon>
        <taxon>Phyllostominae</taxon>
        <taxon>Phyllostomus</taxon>
    </lineage>
</organism>
<evidence type="ECO:0000256" key="1">
    <source>
        <dbReference type="SAM" id="MobiDB-lite"/>
    </source>
</evidence>
<feature type="region of interest" description="Disordered" evidence="1">
    <location>
        <begin position="1"/>
        <end position="139"/>
    </location>
</feature>
<evidence type="ECO:0000313" key="3">
    <source>
        <dbReference type="Proteomes" id="UP000664940"/>
    </source>
</evidence>
<feature type="compositionally biased region" description="Basic residues" evidence="1">
    <location>
        <begin position="7"/>
        <end position="16"/>
    </location>
</feature>